<protein>
    <submittedName>
        <fullName evidence="1">Uncharacterized protein</fullName>
    </submittedName>
</protein>
<dbReference type="AlphaFoldDB" id="A0AAW8WEE6"/>
<gene>
    <name evidence="1" type="ORF">RI555_05250</name>
</gene>
<accession>A0AAW8WEE6</accession>
<dbReference type="Proteomes" id="UP001263852">
    <property type="component" value="Unassembled WGS sequence"/>
</dbReference>
<proteinExistence type="predicted"/>
<reference evidence="1" key="1">
    <citation type="submission" date="2023-08" db="EMBL/GenBank/DDBJ databases">
        <authorList>
            <person name="Page C.A."/>
            <person name="Perez-Diaz I.M."/>
        </authorList>
    </citation>
    <scope>NUCLEOTIDE SEQUENCE</scope>
    <source>
        <strain evidence="1">1.8.9</strain>
    </source>
</reference>
<organism evidence="1 2">
    <name type="scientific">Lactiplantibacillus pentosus</name>
    <name type="common">Lactobacillus pentosus</name>
    <dbReference type="NCBI Taxonomy" id="1589"/>
    <lineage>
        <taxon>Bacteria</taxon>
        <taxon>Bacillati</taxon>
        <taxon>Bacillota</taxon>
        <taxon>Bacilli</taxon>
        <taxon>Lactobacillales</taxon>
        <taxon>Lactobacillaceae</taxon>
        <taxon>Lactiplantibacillus</taxon>
    </lineage>
</organism>
<evidence type="ECO:0000313" key="2">
    <source>
        <dbReference type="Proteomes" id="UP001263852"/>
    </source>
</evidence>
<comment type="caution">
    <text evidence="1">The sequence shown here is derived from an EMBL/GenBank/DDBJ whole genome shotgun (WGS) entry which is preliminary data.</text>
</comment>
<name>A0AAW8WEE6_LACPE</name>
<dbReference type="RefSeq" id="WP_313819552.1">
    <property type="nucleotide sequence ID" value="NZ_JAVLAN010000001.1"/>
</dbReference>
<sequence length="48" mass="5287">MIKARAVASIRKEATALLFILTIKRLVGPQLLLYQRGSYPNQSGVDSV</sequence>
<dbReference type="EMBL" id="JAVLAO010000001">
    <property type="protein sequence ID" value="MDT7038417.1"/>
    <property type="molecule type" value="Genomic_DNA"/>
</dbReference>
<evidence type="ECO:0000313" key="1">
    <source>
        <dbReference type="EMBL" id="MDT7038417.1"/>
    </source>
</evidence>